<evidence type="ECO:0000313" key="1">
    <source>
        <dbReference type="EMBL" id="CAG8478560.1"/>
    </source>
</evidence>
<name>A0ABM8VYG2_GIGMA</name>
<proteinExistence type="predicted"/>
<comment type="caution">
    <text evidence="1">The sequence shown here is derived from an EMBL/GenBank/DDBJ whole genome shotgun (WGS) entry which is preliminary data.</text>
</comment>
<accession>A0ABM8VYG2</accession>
<dbReference type="EMBL" id="CAJVQB010000265">
    <property type="protein sequence ID" value="CAG8478560.1"/>
    <property type="molecule type" value="Genomic_DNA"/>
</dbReference>
<dbReference type="Proteomes" id="UP000789901">
    <property type="component" value="Unassembled WGS sequence"/>
</dbReference>
<organism evidence="1 2">
    <name type="scientific">Gigaspora margarita</name>
    <dbReference type="NCBI Taxonomy" id="4874"/>
    <lineage>
        <taxon>Eukaryota</taxon>
        <taxon>Fungi</taxon>
        <taxon>Fungi incertae sedis</taxon>
        <taxon>Mucoromycota</taxon>
        <taxon>Glomeromycotina</taxon>
        <taxon>Glomeromycetes</taxon>
        <taxon>Diversisporales</taxon>
        <taxon>Gigasporaceae</taxon>
        <taxon>Gigaspora</taxon>
    </lineage>
</organism>
<reference evidence="1 2" key="1">
    <citation type="submission" date="2021-06" db="EMBL/GenBank/DDBJ databases">
        <authorList>
            <person name="Kallberg Y."/>
            <person name="Tangrot J."/>
            <person name="Rosling A."/>
        </authorList>
    </citation>
    <scope>NUCLEOTIDE SEQUENCE [LARGE SCALE GENOMIC DNA]</scope>
    <source>
        <strain evidence="1 2">120-4 pot B 10/14</strain>
    </source>
</reference>
<evidence type="ECO:0000313" key="2">
    <source>
        <dbReference type="Proteomes" id="UP000789901"/>
    </source>
</evidence>
<keyword evidence="2" id="KW-1185">Reference proteome</keyword>
<feature type="non-terminal residue" evidence="1">
    <location>
        <position position="177"/>
    </location>
</feature>
<gene>
    <name evidence="1" type="ORF">GMARGA_LOCUS1125</name>
</gene>
<protein>
    <submittedName>
        <fullName evidence="1">43863_t:CDS:1</fullName>
    </submittedName>
</protein>
<sequence>MNNNNSDNNETISNTNKFKFLKPLTPQNYLPQTQLSNQFYKSLLPEIRDSNIQYNFGSLQTLVKENYPYIHKLEKYKSYVSGVILFEHSDSTTFLSLEKINLRYNHDIIELKFQLIAKNVISDKHLNSILYACEDLLISRDSLRCLAAVIPDMNHEHSISQQRIEINNIMSQKIPIN</sequence>